<accession>A0A0F9DE18</accession>
<dbReference type="AlphaFoldDB" id="A0A0F9DE18"/>
<dbReference type="InterPro" id="IPR021508">
    <property type="entry name" value="Gp17-like"/>
</dbReference>
<dbReference type="EMBL" id="LAZR01039826">
    <property type="protein sequence ID" value="KKL16026.1"/>
    <property type="molecule type" value="Genomic_DNA"/>
</dbReference>
<dbReference type="Gene3D" id="3.30.2000.30">
    <property type="match status" value="1"/>
</dbReference>
<dbReference type="Pfam" id="PF11367">
    <property type="entry name" value="Tail_completion_gp17"/>
    <property type="match status" value="1"/>
</dbReference>
<evidence type="ECO:0008006" key="2">
    <source>
        <dbReference type="Google" id="ProtNLM"/>
    </source>
</evidence>
<evidence type="ECO:0000313" key="1">
    <source>
        <dbReference type="EMBL" id="KKL16026.1"/>
    </source>
</evidence>
<protein>
    <recommendedName>
        <fullName evidence="2">DUF3168 domain-containing protein</fullName>
    </recommendedName>
</protein>
<proteinExistence type="predicted"/>
<dbReference type="InterPro" id="IPR053745">
    <property type="entry name" value="Viral_Tail_Comp_sf"/>
</dbReference>
<gene>
    <name evidence="1" type="ORF">LCGC14_2499700</name>
</gene>
<sequence length="137" mass="15161">MADVYQSLYGRLSGFAGLTALVGTRIFPMAAGPAKPAFPYVTYMEVSTLERRRTMGLPISHEVTAQFRFDLYTKTTEAQSGFTACVALEKQVRLAIDNFSDSVVDAVMFTDLSENVDSQEGLFHRVLDFAVTYIVQA</sequence>
<organism evidence="1">
    <name type="scientific">marine sediment metagenome</name>
    <dbReference type="NCBI Taxonomy" id="412755"/>
    <lineage>
        <taxon>unclassified sequences</taxon>
        <taxon>metagenomes</taxon>
        <taxon>ecological metagenomes</taxon>
    </lineage>
</organism>
<reference evidence="1" key="1">
    <citation type="journal article" date="2015" name="Nature">
        <title>Complex archaea that bridge the gap between prokaryotes and eukaryotes.</title>
        <authorList>
            <person name="Spang A."/>
            <person name="Saw J.H."/>
            <person name="Jorgensen S.L."/>
            <person name="Zaremba-Niedzwiedzka K."/>
            <person name="Martijn J."/>
            <person name="Lind A.E."/>
            <person name="van Eijk R."/>
            <person name="Schleper C."/>
            <person name="Guy L."/>
            <person name="Ettema T.J."/>
        </authorList>
    </citation>
    <scope>NUCLEOTIDE SEQUENCE</scope>
</reference>
<comment type="caution">
    <text evidence="1">The sequence shown here is derived from an EMBL/GenBank/DDBJ whole genome shotgun (WGS) entry which is preliminary data.</text>
</comment>
<name>A0A0F9DE18_9ZZZZ</name>